<evidence type="ECO:0000256" key="3">
    <source>
        <dbReference type="SAM" id="MobiDB-lite"/>
    </source>
</evidence>
<dbReference type="AlphaFoldDB" id="A0A345C1A1"/>
<dbReference type="GO" id="GO:0046872">
    <property type="term" value="F:metal ion binding"/>
    <property type="evidence" value="ECO:0007669"/>
    <property type="project" value="UniProtKB-KW"/>
</dbReference>
<dbReference type="InterPro" id="IPR011612">
    <property type="entry name" value="Urease_alpha_N_dom"/>
</dbReference>
<evidence type="ECO:0000313" key="5">
    <source>
        <dbReference type="EMBL" id="AXF56982.1"/>
    </source>
</evidence>
<accession>A0A345C1A1</accession>
<name>A0A345C1A1_9BACI</name>
<dbReference type="OrthoDB" id="9775607at2"/>
<organism evidence="5 6">
    <name type="scientific">Salicibibacter kimchii</name>
    <dbReference type="NCBI Taxonomy" id="2099786"/>
    <lineage>
        <taxon>Bacteria</taxon>
        <taxon>Bacillati</taxon>
        <taxon>Bacillota</taxon>
        <taxon>Bacilli</taxon>
        <taxon>Bacillales</taxon>
        <taxon>Bacillaceae</taxon>
        <taxon>Salicibibacter</taxon>
    </lineage>
</organism>
<dbReference type="EMBL" id="CP031092">
    <property type="protein sequence ID" value="AXF56982.1"/>
    <property type="molecule type" value="Genomic_DNA"/>
</dbReference>
<dbReference type="InterPro" id="IPR011059">
    <property type="entry name" value="Metal-dep_hydrolase_composite"/>
</dbReference>
<proteinExistence type="predicted"/>
<evidence type="ECO:0000256" key="1">
    <source>
        <dbReference type="ARBA" id="ARBA00022723"/>
    </source>
</evidence>
<feature type="region of interest" description="Disordered" evidence="3">
    <location>
        <begin position="1"/>
        <end position="32"/>
    </location>
</feature>
<keyword evidence="6" id="KW-1185">Reference proteome</keyword>
<dbReference type="GO" id="GO:0016810">
    <property type="term" value="F:hydrolase activity, acting on carbon-nitrogen (but not peptide) bonds"/>
    <property type="evidence" value="ECO:0007669"/>
    <property type="project" value="InterPro"/>
</dbReference>
<reference evidence="5 6" key="1">
    <citation type="journal article" date="2018" name="J. Microbiol.">
        <title>Salicibibacter kimchii gen. nov., sp. nov., a moderately halophilic and alkalitolerant bacterium in the family Bacillaceae, isolated from kimchi.</title>
        <authorList>
            <person name="Jang J.Y."/>
            <person name="Oh Y.J."/>
            <person name="Lim S.K."/>
            <person name="Park H.K."/>
            <person name="Lee C."/>
            <person name="Kim J.Y."/>
            <person name="Lee M.A."/>
            <person name="Choi H.J."/>
        </authorList>
    </citation>
    <scope>NUCLEOTIDE SEQUENCE [LARGE SCALE GENOMIC DNA]</scope>
    <source>
        <strain evidence="5 6">NKC1-1</strain>
    </source>
</reference>
<dbReference type="SUPFAM" id="SSF51338">
    <property type="entry name" value="Composite domain of metallo-dependent hydrolases"/>
    <property type="match status" value="1"/>
</dbReference>
<gene>
    <name evidence="5" type="ORF">DT065_13870</name>
</gene>
<sequence>MENDNQSDAQENECDTIIKNGTVMDGTGQSSDEADVGIRNGYIYQVGCLDEANAANMKSV</sequence>
<dbReference type="KEGG" id="rue:DT065_13870"/>
<feature type="compositionally biased region" description="Acidic residues" evidence="3">
    <location>
        <begin position="1"/>
        <end position="14"/>
    </location>
</feature>
<dbReference type="Gene3D" id="2.30.40.10">
    <property type="entry name" value="Urease, subunit C, domain 1"/>
    <property type="match status" value="1"/>
</dbReference>
<evidence type="ECO:0000259" key="4">
    <source>
        <dbReference type="Pfam" id="PF00449"/>
    </source>
</evidence>
<evidence type="ECO:0000313" key="6">
    <source>
        <dbReference type="Proteomes" id="UP000252100"/>
    </source>
</evidence>
<dbReference type="RefSeq" id="WP_114374392.1">
    <property type="nucleotide sequence ID" value="NZ_CP031092.1"/>
</dbReference>
<protein>
    <recommendedName>
        <fullName evidence="4">Urease alpha-subunit N-terminal domain-containing protein</fullName>
    </recommendedName>
</protein>
<keyword evidence="1" id="KW-0479">Metal-binding</keyword>
<feature type="domain" description="Urease alpha-subunit N-terminal" evidence="4">
    <location>
        <begin position="5"/>
        <end position="48"/>
    </location>
</feature>
<dbReference type="Pfam" id="PF00449">
    <property type="entry name" value="Urease_alpha"/>
    <property type="match status" value="1"/>
</dbReference>
<keyword evidence="2" id="KW-0378">Hydrolase</keyword>
<evidence type="ECO:0000256" key="2">
    <source>
        <dbReference type="ARBA" id="ARBA00022801"/>
    </source>
</evidence>
<dbReference type="Proteomes" id="UP000252100">
    <property type="component" value="Chromosome"/>
</dbReference>